<dbReference type="GO" id="GO:0008610">
    <property type="term" value="P:lipid biosynthetic process"/>
    <property type="evidence" value="ECO:0007669"/>
    <property type="project" value="UniProtKB-ARBA"/>
</dbReference>
<dbReference type="EMBL" id="JACVQF010000095">
    <property type="protein sequence ID" value="MBD0418064.1"/>
    <property type="molecule type" value="Genomic_DNA"/>
</dbReference>
<dbReference type="GO" id="GO:0005829">
    <property type="term" value="C:cytosol"/>
    <property type="evidence" value="ECO:0007669"/>
    <property type="project" value="TreeGrafter"/>
</dbReference>
<dbReference type="Gene3D" id="3.30.559.10">
    <property type="entry name" value="Chloramphenicol acetyltransferase-like domain"/>
    <property type="match status" value="1"/>
</dbReference>
<evidence type="ECO:0000313" key="2">
    <source>
        <dbReference type="EMBL" id="MBD0418064.1"/>
    </source>
</evidence>
<sequence>MEGPSPTYNSPVVLRLSGELNQEALGLALRDVIARHEALRTVLPAADGEPYQYVLPIDEVSGELTPVRVTGSDLSHELAGITSHAFDLATEIPLKAWLFETSTDEHVLALLVHHIAADGWSMTPLLRDLSVAYGARADGRQPQWAPLPVQYRDYALWQRELLGSEDDPRSVLSEQVAYWREKLSGAPEGLALPFDRSRPAVATHRGHQAVLHLPADVHSRLAEVARAEGVTMFMVLHAALAAMLSRLGAGTDIPIGSAVAGRTDEALDDLVGCFVNTLVIRTDVSGDPTFRELLGRVREAGLGAYAHQDVPFERLVEELAPAR</sequence>
<dbReference type="PANTHER" id="PTHR45527:SF1">
    <property type="entry name" value="FATTY ACID SYNTHASE"/>
    <property type="match status" value="1"/>
</dbReference>
<dbReference type="PANTHER" id="PTHR45527">
    <property type="entry name" value="NONRIBOSOMAL PEPTIDE SYNTHETASE"/>
    <property type="match status" value="1"/>
</dbReference>
<protein>
    <submittedName>
        <fullName evidence="2">Non-ribosomal peptide synthetase</fullName>
    </submittedName>
</protein>
<dbReference type="SUPFAM" id="SSF52777">
    <property type="entry name" value="CoA-dependent acyltransferases"/>
    <property type="match status" value="2"/>
</dbReference>
<gene>
    <name evidence="2" type="ORF">H0H10_02565</name>
</gene>
<comment type="caution">
    <text evidence="2">The sequence shown here is derived from an EMBL/GenBank/DDBJ whole genome shotgun (WGS) entry which is preliminary data.</text>
</comment>
<dbReference type="GO" id="GO:0044550">
    <property type="term" value="P:secondary metabolite biosynthetic process"/>
    <property type="evidence" value="ECO:0007669"/>
    <property type="project" value="TreeGrafter"/>
</dbReference>
<dbReference type="Proteomes" id="UP000621210">
    <property type="component" value="Unassembled WGS sequence"/>
</dbReference>
<dbReference type="GO" id="GO:0043041">
    <property type="term" value="P:amino acid activation for nonribosomal peptide biosynthetic process"/>
    <property type="evidence" value="ECO:0007669"/>
    <property type="project" value="TreeGrafter"/>
</dbReference>
<evidence type="ECO:0000259" key="1">
    <source>
        <dbReference type="Pfam" id="PF00668"/>
    </source>
</evidence>
<dbReference type="Gene3D" id="3.30.559.30">
    <property type="entry name" value="Nonribosomal peptide synthetase, condensation domain"/>
    <property type="match status" value="1"/>
</dbReference>
<evidence type="ECO:0000313" key="3">
    <source>
        <dbReference type="Proteomes" id="UP000621210"/>
    </source>
</evidence>
<reference evidence="2" key="1">
    <citation type="submission" date="2020-09" db="EMBL/GenBank/DDBJ databases">
        <title>Streptomyces grisecoloratus sp. nov., isolated from cotton soil.</title>
        <authorList>
            <person name="Xing L."/>
        </authorList>
    </citation>
    <scope>NUCLEOTIDE SEQUENCE</scope>
    <source>
        <strain evidence="2">TRM S81-3</strain>
    </source>
</reference>
<feature type="non-terminal residue" evidence="2">
    <location>
        <position position="323"/>
    </location>
</feature>
<keyword evidence="3" id="KW-1185">Reference proteome</keyword>
<name>A0A926KYE3_9ACTN</name>
<proteinExistence type="predicted"/>
<accession>A0A926KYE3</accession>
<feature type="domain" description="Condensation" evidence="1">
    <location>
        <begin position="5"/>
        <end position="321"/>
    </location>
</feature>
<dbReference type="Pfam" id="PF00668">
    <property type="entry name" value="Condensation"/>
    <property type="match status" value="1"/>
</dbReference>
<dbReference type="AlphaFoldDB" id="A0A926KYE3"/>
<organism evidence="2 3">
    <name type="scientific">Streptomyces griseicoloratus</name>
    <dbReference type="NCBI Taxonomy" id="2752516"/>
    <lineage>
        <taxon>Bacteria</taxon>
        <taxon>Bacillati</taxon>
        <taxon>Actinomycetota</taxon>
        <taxon>Actinomycetes</taxon>
        <taxon>Kitasatosporales</taxon>
        <taxon>Streptomycetaceae</taxon>
        <taxon>Streptomyces</taxon>
    </lineage>
</organism>
<dbReference type="InterPro" id="IPR023213">
    <property type="entry name" value="CAT-like_dom_sf"/>
</dbReference>
<dbReference type="CDD" id="cd19540">
    <property type="entry name" value="LCL_NRPS-like"/>
    <property type="match status" value="1"/>
</dbReference>
<dbReference type="InterPro" id="IPR001242">
    <property type="entry name" value="Condensation_dom"/>
</dbReference>
<dbReference type="GO" id="GO:0003824">
    <property type="term" value="F:catalytic activity"/>
    <property type="evidence" value="ECO:0007669"/>
    <property type="project" value="InterPro"/>
</dbReference>
<reference evidence="2" key="2">
    <citation type="submission" date="2020-09" db="EMBL/GenBank/DDBJ databases">
        <authorList>
            <person name="Luo X."/>
        </authorList>
    </citation>
    <scope>NUCLEOTIDE SEQUENCE</scope>
    <source>
        <strain evidence="2">TRM S81-3</strain>
    </source>
</reference>
<dbReference type="GO" id="GO:0031177">
    <property type="term" value="F:phosphopantetheine binding"/>
    <property type="evidence" value="ECO:0007669"/>
    <property type="project" value="TreeGrafter"/>
</dbReference>